<reference evidence="3" key="1">
    <citation type="journal article" date="2004" name="Environ. Microbiol.">
        <title>The genome of Desulfotalea psychrophila, a sulfate-reducing bacterium from permanently cold Arctic sediments.</title>
        <authorList>
            <person name="Rabus R."/>
            <person name="Ruepp A."/>
            <person name="Frickey T."/>
            <person name="Rattei T."/>
            <person name="Fartmann B."/>
            <person name="Stark M."/>
            <person name="Bauer M."/>
            <person name="Zibat A."/>
            <person name="Lombardot T."/>
            <person name="Becker I."/>
            <person name="Amann J."/>
            <person name="Gellner K."/>
            <person name="Teeling H."/>
            <person name="Leuschner W.D."/>
            <person name="Gloeckner F.-O."/>
            <person name="Lupas A.N."/>
            <person name="Amann R."/>
            <person name="Klenk H.-P."/>
        </authorList>
    </citation>
    <scope>NUCLEOTIDE SEQUENCE [LARGE SCALE GENOMIC DNA]</scope>
    <source>
        <strain evidence="3">DSM 12343 / LSv54</strain>
    </source>
</reference>
<evidence type="ECO:0008006" key="4">
    <source>
        <dbReference type="Google" id="ProtNLM"/>
    </source>
</evidence>
<keyword evidence="3" id="KW-1185">Reference proteome</keyword>
<feature type="transmembrane region" description="Helical" evidence="1">
    <location>
        <begin position="36"/>
        <end position="53"/>
    </location>
</feature>
<dbReference type="KEGG" id="dps:DP0024"/>
<name>Q6ASB0_DESPS</name>
<evidence type="ECO:0000256" key="1">
    <source>
        <dbReference type="SAM" id="Phobius"/>
    </source>
</evidence>
<feature type="transmembrane region" description="Helical" evidence="1">
    <location>
        <begin position="6"/>
        <end position="24"/>
    </location>
</feature>
<evidence type="ECO:0000313" key="2">
    <source>
        <dbReference type="EMBL" id="CAG34753.1"/>
    </source>
</evidence>
<keyword evidence="1" id="KW-1133">Transmembrane helix</keyword>
<dbReference type="NCBIfam" id="TIGR04256">
    <property type="entry name" value="GxxExxY"/>
    <property type="match status" value="1"/>
</dbReference>
<dbReference type="Pfam" id="PF13366">
    <property type="entry name" value="PDDEXK_3"/>
    <property type="match status" value="1"/>
</dbReference>
<sequence length="182" mass="20414">MLAELFLGVLVFIFSNLFFALSGLYKSLSPCPHKQWLAVLVLSVIVFFLIIGIKNTEDVMDTKELTGTVIGCAIEVHRQLGPGLLESSYERCLLYELQCLNIAVRTQVALPIRYKDIEIDAGYRIDLLVADELIVELKVVDKLLPLHTAQVLTYMKLAGVRTGLLINFNVLRLVDGVRRLVL</sequence>
<dbReference type="eggNOG" id="COG0614">
    <property type="taxonomic scope" value="Bacteria"/>
</dbReference>
<protein>
    <recommendedName>
        <fullName evidence="4">GxxExxY protein</fullName>
    </recommendedName>
</protein>
<dbReference type="InterPro" id="IPR026350">
    <property type="entry name" value="GxxExxY"/>
</dbReference>
<dbReference type="EMBL" id="CR522870">
    <property type="protein sequence ID" value="CAG34753.1"/>
    <property type="molecule type" value="Genomic_DNA"/>
</dbReference>
<organism evidence="2 3">
    <name type="scientific">Desulfotalea psychrophila (strain LSv54 / DSM 12343)</name>
    <dbReference type="NCBI Taxonomy" id="177439"/>
    <lineage>
        <taxon>Bacteria</taxon>
        <taxon>Pseudomonadati</taxon>
        <taxon>Thermodesulfobacteriota</taxon>
        <taxon>Desulfobulbia</taxon>
        <taxon>Desulfobulbales</taxon>
        <taxon>Desulfocapsaceae</taxon>
        <taxon>Desulfotalea</taxon>
    </lineage>
</organism>
<dbReference type="Proteomes" id="UP000000602">
    <property type="component" value="Chromosome"/>
</dbReference>
<dbReference type="STRING" id="177439.DP0024"/>
<dbReference type="HOGENOM" id="CLU_1479805_0_0_7"/>
<gene>
    <name evidence="2" type="ordered locus">DP0024</name>
</gene>
<proteinExistence type="predicted"/>
<dbReference type="AlphaFoldDB" id="Q6ASB0"/>
<keyword evidence="1" id="KW-0812">Transmembrane</keyword>
<evidence type="ECO:0000313" key="3">
    <source>
        <dbReference type="Proteomes" id="UP000000602"/>
    </source>
</evidence>
<keyword evidence="1" id="KW-0472">Membrane</keyword>
<accession>Q6ASB0</accession>